<organism evidence="2 3">
    <name type="scientific">Trifolium medium</name>
    <dbReference type="NCBI Taxonomy" id="97028"/>
    <lineage>
        <taxon>Eukaryota</taxon>
        <taxon>Viridiplantae</taxon>
        <taxon>Streptophyta</taxon>
        <taxon>Embryophyta</taxon>
        <taxon>Tracheophyta</taxon>
        <taxon>Spermatophyta</taxon>
        <taxon>Magnoliopsida</taxon>
        <taxon>eudicotyledons</taxon>
        <taxon>Gunneridae</taxon>
        <taxon>Pentapetalae</taxon>
        <taxon>rosids</taxon>
        <taxon>fabids</taxon>
        <taxon>Fabales</taxon>
        <taxon>Fabaceae</taxon>
        <taxon>Papilionoideae</taxon>
        <taxon>50 kb inversion clade</taxon>
        <taxon>NPAAA clade</taxon>
        <taxon>Hologalegina</taxon>
        <taxon>IRL clade</taxon>
        <taxon>Trifolieae</taxon>
        <taxon>Trifolium</taxon>
    </lineage>
</organism>
<keyword evidence="3" id="KW-1185">Reference proteome</keyword>
<keyword evidence="1" id="KW-0732">Signal</keyword>
<evidence type="ECO:0000313" key="2">
    <source>
        <dbReference type="EMBL" id="MCI39171.1"/>
    </source>
</evidence>
<protein>
    <submittedName>
        <fullName evidence="2">Protein YLS9-like</fullName>
    </submittedName>
</protein>
<evidence type="ECO:0000256" key="1">
    <source>
        <dbReference type="SAM" id="SignalP"/>
    </source>
</evidence>
<comment type="caution">
    <text evidence="2">The sequence shown here is derived from an EMBL/GenBank/DDBJ whole genome shotgun (WGS) entry which is preliminary data.</text>
</comment>
<sequence length="65" mass="7267">MAMNSTAKSKWIFRAMLGFASGVVTEASLSKFNLTSNNTLSYKFEADVTLRNPNKNVEEYHSNCT</sequence>
<feature type="chain" id="PRO_5017189613" evidence="1">
    <location>
        <begin position="23"/>
        <end position="65"/>
    </location>
</feature>
<name>A0A392RRA2_9FABA</name>
<feature type="signal peptide" evidence="1">
    <location>
        <begin position="1"/>
        <end position="22"/>
    </location>
</feature>
<accession>A0A392RRA2</accession>
<dbReference type="EMBL" id="LXQA010264431">
    <property type="protein sequence ID" value="MCI39171.1"/>
    <property type="molecule type" value="Genomic_DNA"/>
</dbReference>
<feature type="non-terminal residue" evidence="2">
    <location>
        <position position="65"/>
    </location>
</feature>
<dbReference type="Proteomes" id="UP000265520">
    <property type="component" value="Unassembled WGS sequence"/>
</dbReference>
<dbReference type="AlphaFoldDB" id="A0A392RRA2"/>
<proteinExistence type="predicted"/>
<evidence type="ECO:0000313" key="3">
    <source>
        <dbReference type="Proteomes" id="UP000265520"/>
    </source>
</evidence>
<reference evidence="2 3" key="1">
    <citation type="journal article" date="2018" name="Front. Plant Sci.">
        <title>Red Clover (Trifolium pratense) and Zigzag Clover (T. medium) - A Picture of Genomic Similarities and Differences.</title>
        <authorList>
            <person name="Dluhosova J."/>
            <person name="Istvanek J."/>
            <person name="Nedelnik J."/>
            <person name="Repkova J."/>
        </authorList>
    </citation>
    <scope>NUCLEOTIDE SEQUENCE [LARGE SCALE GENOMIC DNA]</scope>
    <source>
        <strain evidence="3">cv. 10/8</strain>
        <tissue evidence="2">Leaf</tissue>
    </source>
</reference>